<name>A0A1I7F678_9FLAO</name>
<feature type="active site" description="Charge relay system" evidence="6">
    <location>
        <position position="125"/>
    </location>
</feature>
<keyword evidence="2 6" id="KW-0645">Protease</keyword>
<evidence type="ECO:0000259" key="9">
    <source>
        <dbReference type="Pfam" id="PF18962"/>
    </source>
</evidence>
<dbReference type="PROSITE" id="PS51892">
    <property type="entry name" value="SUBTILASE"/>
    <property type="match status" value="1"/>
</dbReference>
<proteinExistence type="inferred from homology"/>
<dbReference type="Proteomes" id="UP000199138">
    <property type="component" value="Unassembled WGS sequence"/>
</dbReference>
<dbReference type="STRING" id="1224947.SAMN05216480_101670"/>
<reference evidence="10 11" key="1">
    <citation type="submission" date="2016-10" db="EMBL/GenBank/DDBJ databases">
        <authorList>
            <person name="de Groot N.N."/>
        </authorList>
    </citation>
    <scope>NUCLEOTIDE SEQUENCE [LARGE SCALE GENOMIC DNA]</scope>
    <source>
        <strain evidence="10 11">CGMCC 1.12333</strain>
    </source>
</reference>
<dbReference type="SUPFAM" id="SSF49785">
    <property type="entry name" value="Galactose-binding domain-like"/>
    <property type="match status" value="1"/>
</dbReference>
<evidence type="ECO:0000256" key="5">
    <source>
        <dbReference type="ARBA" id="ARBA00022825"/>
    </source>
</evidence>
<feature type="domain" description="Peptidase S8/S53" evidence="8">
    <location>
        <begin position="117"/>
        <end position="403"/>
    </location>
</feature>
<feature type="domain" description="Secretion system C-terminal sorting" evidence="9">
    <location>
        <begin position="565"/>
        <end position="637"/>
    </location>
</feature>
<dbReference type="CDD" id="cd04842">
    <property type="entry name" value="Peptidases_S8_Kp43_protease"/>
    <property type="match status" value="1"/>
</dbReference>
<dbReference type="PRINTS" id="PR00723">
    <property type="entry name" value="SUBTILISIN"/>
</dbReference>
<evidence type="ECO:0000313" key="10">
    <source>
        <dbReference type="EMBL" id="SFU31646.1"/>
    </source>
</evidence>
<feature type="active site" description="Charge relay system" evidence="6">
    <location>
        <position position="349"/>
    </location>
</feature>
<dbReference type="SUPFAM" id="SSF52743">
    <property type="entry name" value="Subtilisin-like"/>
    <property type="match status" value="1"/>
</dbReference>
<dbReference type="Pfam" id="PF18962">
    <property type="entry name" value="Por_Secre_tail"/>
    <property type="match status" value="1"/>
</dbReference>
<accession>A0A1I7F678</accession>
<keyword evidence="11" id="KW-1185">Reference proteome</keyword>
<dbReference type="InterPro" id="IPR034058">
    <property type="entry name" value="TagA/B/C/D_pept_dom"/>
</dbReference>
<dbReference type="InterPro" id="IPR026444">
    <property type="entry name" value="Secre_tail"/>
</dbReference>
<dbReference type="InterPro" id="IPR015500">
    <property type="entry name" value="Peptidase_S8_subtilisin-rel"/>
</dbReference>
<evidence type="ECO:0000256" key="4">
    <source>
        <dbReference type="ARBA" id="ARBA00022801"/>
    </source>
</evidence>
<dbReference type="InterPro" id="IPR023828">
    <property type="entry name" value="Peptidase_S8_Ser-AS"/>
</dbReference>
<evidence type="ECO:0000256" key="3">
    <source>
        <dbReference type="ARBA" id="ARBA00022729"/>
    </source>
</evidence>
<evidence type="ECO:0000259" key="8">
    <source>
        <dbReference type="Pfam" id="PF00082"/>
    </source>
</evidence>
<sequence>MKRTILTFALLSIGLISAQTKDEQKQITKNYNISKLSTLEKQFNQVNKSISKKINSFLESHPSFQLEYTQNGIGYRLVNIIEDKPIYICTDNYSSARATQTDALQVNGSLNLDLTGENMNIGIWDQGYALATHNEFTNNGTQTSRVTFPDTGSANPTSAFHATHVTGTIGAQGITQSARGMATHANLYSYNWTNDILEVTNEASSGLLISNHSYGAPIYSNGEMNVPTWYMGCYNTAAQQWDQLAYNTPYYLMVVSAGNDGSESYEGQLFAPFDKLNGNKNSKNNLVIANANATVHPLFGLQSFVINSSSSQGPSDDGRIKPDIAGEGTQVYSTSNESNSSYDPSTGTSMASPNVAGSLLLLQEYYNNTYSSYMKSSTLKALVCHTANDDEQKAGPDPMFGWGLLDTKTAAETITESSINEAMISENTLNEGESFTITVTTDDPSSLKATICWTDPAGEDQSGELNSSVPALVNDLDLRISDENNTFYPWKLDATNPSALATTGDNLVDNVEKVENIESTSTTFEITVSHKDTLANDAQDYALIITGSNLTMNTDNSLSFKNINVYPNPASDFVTVSLNETFDDVQFELYDIYGKRVFTSGIQNSIQEYHIPLTSLSRGMYLVKVSTNSYNYTTKIVKK</sequence>
<dbReference type="Gene3D" id="2.60.120.380">
    <property type="match status" value="1"/>
</dbReference>
<dbReference type="InterPro" id="IPR008979">
    <property type="entry name" value="Galactose-bd-like_sf"/>
</dbReference>
<keyword evidence="4 6" id="KW-0378">Hydrolase</keyword>
<feature type="active site" description="Charge relay system" evidence="6">
    <location>
        <position position="161"/>
    </location>
</feature>
<dbReference type="GO" id="GO:0004252">
    <property type="term" value="F:serine-type endopeptidase activity"/>
    <property type="evidence" value="ECO:0007669"/>
    <property type="project" value="UniProtKB-UniRule"/>
</dbReference>
<organism evidence="10 11">
    <name type="scientific">Pustulibacterium marinum</name>
    <dbReference type="NCBI Taxonomy" id="1224947"/>
    <lineage>
        <taxon>Bacteria</taxon>
        <taxon>Pseudomonadati</taxon>
        <taxon>Bacteroidota</taxon>
        <taxon>Flavobacteriia</taxon>
        <taxon>Flavobacteriales</taxon>
        <taxon>Flavobacteriaceae</taxon>
        <taxon>Pustulibacterium</taxon>
    </lineage>
</organism>
<dbReference type="AlphaFoldDB" id="A0A1I7F678"/>
<dbReference type="PROSITE" id="PS00138">
    <property type="entry name" value="SUBTILASE_SER"/>
    <property type="match status" value="1"/>
</dbReference>
<keyword evidence="3" id="KW-0732">Signal</keyword>
<dbReference type="EMBL" id="FPBK01000001">
    <property type="protein sequence ID" value="SFU31646.1"/>
    <property type="molecule type" value="Genomic_DNA"/>
</dbReference>
<evidence type="ECO:0000256" key="1">
    <source>
        <dbReference type="ARBA" id="ARBA00011073"/>
    </source>
</evidence>
<protein>
    <submittedName>
        <fullName evidence="10">Por secretion system C-terminal sorting domain-containing protein</fullName>
    </submittedName>
</protein>
<dbReference type="PANTHER" id="PTHR43399">
    <property type="entry name" value="SUBTILISIN-RELATED"/>
    <property type="match status" value="1"/>
</dbReference>
<dbReference type="PANTHER" id="PTHR43399:SF4">
    <property type="entry name" value="CELL WALL-ASSOCIATED PROTEASE"/>
    <property type="match status" value="1"/>
</dbReference>
<dbReference type="Pfam" id="PF00082">
    <property type="entry name" value="Peptidase_S8"/>
    <property type="match status" value="1"/>
</dbReference>
<dbReference type="OrthoDB" id="9792152at2"/>
<dbReference type="GO" id="GO:0006508">
    <property type="term" value="P:proteolysis"/>
    <property type="evidence" value="ECO:0007669"/>
    <property type="project" value="UniProtKB-KW"/>
</dbReference>
<feature type="region of interest" description="Disordered" evidence="7">
    <location>
        <begin position="308"/>
        <end position="349"/>
    </location>
</feature>
<evidence type="ECO:0000313" key="11">
    <source>
        <dbReference type="Proteomes" id="UP000199138"/>
    </source>
</evidence>
<evidence type="ECO:0000256" key="7">
    <source>
        <dbReference type="SAM" id="MobiDB-lite"/>
    </source>
</evidence>
<dbReference type="InterPro" id="IPR051048">
    <property type="entry name" value="Peptidase_S8/S53_subtilisin"/>
</dbReference>
<evidence type="ECO:0000256" key="6">
    <source>
        <dbReference type="PROSITE-ProRule" id="PRU01240"/>
    </source>
</evidence>
<dbReference type="InterPro" id="IPR036852">
    <property type="entry name" value="Peptidase_S8/S53_dom_sf"/>
</dbReference>
<dbReference type="RefSeq" id="WP_093022949.1">
    <property type="nucleotide sequence ID" value="NZ_FPBK01000001.1"/>
</dbReference>
<comment type="similarity">
    <text evidence="1 6">Belongs to the peptidase S8 family.</text>
</comment>
<dbReference type="NCBIfam" id="TIGR04183">
    <property type="entry name" value="Por_Secre_tail"/>
    <property type="match status" value="1"/>
</dbReference>
<gene>
    <name evidence="10" type="ORF">SAMN05216480_101670</name>
</gene>
<keyword evidence="5 6" id="KW-0720">Serine protease</keyword>
<dbReference type="Gene3D" id="3.40.50.200">
    <property type="entry name" value="Peptidase S8/S53 domain"/>
    <property type="match status" value="1"/>
</dbReference>
<feature type="compositionally biased region" description="Polar residues" evidence="7">
    <location>
        <begin position="330"/>
        <end position="349"/>
    </location>
</feature>
<dbReference type="InterPro" id="IPR000209">
    <property type="entry name" value="Peptidase_S8/S53_dom"/>
</dbReference>
<evidence type="ECO:0000256" key="2">
    <source>
        <dbReference type="ARBA" id="ARBA00022670"/>
    </source>
</evidence>